<dbReference type="SUPFAM" id="SSF48371">
    <property type="entry name" value="ARM repeat"/>
    <property type="match status" value="4"/>
</dbReference>
<evidence type="ECO:0000256" key="4">
    <source>
        <dbReference type="ARBA" id="ARBA00022737"/>
    </source>
</evidence>
<keyword evidence="5" id="KW-0810">Translation regulation</keyword>
<dbReference type="OMA" id="CKLTESC"/>
<dbReference type="GO" id="GO:0009646">
    <property type="term" value="P:response to absence of light"/>
    <property type="evidence" value="ECO:0007669"/>
    <property type="project" value="EnsemblPlants"/>
</dbReference>
<comment type="subcellular location">
    <subcellularLocation>
        <location evidence="1">Cytoplasm</location>
        <location evidence="1">Cytosol</location>
    </subcellularLocation>
</comment>
<evidence type="ECO:0000256" key="1">
    <source>
        <dbReference type="ARBA" id="ARBA00004514"/>
    </source>
</evidence>
<feature type="compositionally biased region" description="Polar residues" evidence="7">
    <location>
        <begin position="29"/>
        <end position="42"/>
    </location>
</feature>
<dbReference type="OrthoDB" id="414546at2759"/>
<keyword evidence="4" id="KW-0677">Repeat</keyword>
<dbReference type="GO" id="GO:0043022">
    <property type="term" value="F:ribosome binding"/>
    <property type="evidence" value="ECO:0007669"/>
    <property type="project" value="EnsemblPlants"/>
</dbReference>
<dbReference type="GO" id="GO:0005829">
    <property type="term" value="C:cytosol"/>
    <property type="evidence" value="ECO:0007669"/>
    <property type="project" value="UniProtKB-SubCell"/>
</dbReference>
<dbReference type="GO" id="GO:0045892">
    <property type="term" value="P:negative regulation of DNA-templated transcription"/>
    <property type="evidence" value="ECO:0007669"/>
    <property type="project" value="InterPro"/>
</dbReference>
<evidence type="ECO:0000256" key="5">
    <source>
        <dbReference type="ARBA" id="ARBA00022845"/>
    </source>
</evidence>
<evidence type="ECO:0000256" key="6">
    <source>
        <dbReference type="ARBA" id="ARBA00023242"/>
    </source>
</evidence>
<dbReference type="InterPro" id="IPR016024">
    <property type="entry name" value="ARM-type_fold"/>
</dbReference>
<dbReference type="AlphaFoldDB" id="A0A1R3J381"/>
<feature type="domain" description="MI" evidence="8">
    <location>
        <begin position="118"/>
        <end position="239"/>
    </location>
</feature>
<comment type="similarity">
    <text evidence="2">Belongs to the PDCD4 family.</text>
</comment>
<dbReference type="GO" id="GO:0090549">
    <property type="term" value="P:response to carbon starvation"/>
    <property type="evidence" value="ECO:0007669"/>
    <property type="project" value="EnsemblPlants"/>
</dbReference>
<feature type="compositionally biased region" description="Basic and acidic residues" evidence="7">
    <location>
        <begin position="57"/>
        <end position="69"/>
    </location>
</feature>
<keyword evidence="6" id="KW-0539">Nucleus</keyword>
<dbReference type="Pfam" id="PF02847">
    <property type="entry name" value="MA3"/>
    <property type="match status" value="3"/>
</dbReference>
<evidence type="ECO:0000259" key="8">
    <source>
        <dbReference type="PROSITE" id="PS51366"/>
    </source>
</evidence>
<feature type="region of interest" description="Disordered" evidence="7">
    <location>
        <begin position="1"/>
        <end position="78"/>
    </location>
</feature>
<dbReference type="STRING" id="210143.A0A1R3J381"/>
<dbReference type="EMBL" id="AWWV01008797">
    <property type="protein sequence ID" value="OMO89226.1"/>
    <property type="molecule type" value="Genomic_DNA"/>
</dbReference>
<sequence>MDFTNGFVSNDHRELAQSASESADPLSASPMQIPNSSNSARTLKSPKVHGKGSPINYDRHSHSPRDGRPKKGGCGGKGTWGGLLDTDDSYCLDPNDPNYDSSEEYGPSSRKSACDFDAYKKKATIIVEEYFATDDVVSVTNELRELATPNYNFYFVKKLVSMAMDRHDQEKEMAAVLLSELYADVIDAPQVYRGFSKLVESADDLIVDIPDAVDVLAVFIARAVVDDILPPAFLKKQMALLPSDSKGVEVLIRAEKGYLAAPLHAETIERRWGGSKTKTVEDMKARINNLLIEYVVSGDTKEAFRCIKDLKVSFFHHEIVKRALIMAMEKRQAEDRLLDLLKEAAEQGLINSSQITKGFDRMIDTVEDLSLDIPNAQRILKSLISKAASEADDVVNGFVMLIESADDTALDNPVVVEDLAMFLARAVVDEVLAPQQLEEIGSQFSGTDSIGSRVLQMAKSLLKARLSGERILRCWGGGGGSRPGWAVEDVKDKIGKLLEEYESGGDVREACRCIKELGMPFFHHEVVKKALVTVMEKKNERLWGLLRHCFGSGLITMNQMTKGFTRVAESLDDLALDVPDASNQFAKYVERAKTKGWLDSSFSCTNSIHAKENGNCL</sequence>
<evidence type="ECO:0000256" key="2">
    <source>
        <dbReference type="ARBA" id="ARBA00005497"/>
    </source>
</evidence>
<evidence type="ECO:0000256" key="3">
    <source>
        <dbReference type="ARBA" id="ARBA00022490"/>
    </source>
</evidence>
<keyword evidence="3" id="KW-0963">Cytoplasm</keyword>
<evidence type="ECO:0000313" key="10">
    <source>
        <dbReference type="Proteomes" id="UP000188268"/>
    </source>
</evidence>
<dbReference type="FunFam" id="1.25.40.180:FF:000008">
    <property type="entry name" value="Programmed cell death protein 4"/>
    <property type="match status" value="1"/>
</dbReference>
<dbReference type="PANTHER" id="PTHR12626:SF2">
    <property type="entry name" value="MA3 DOMAIN-CONTAINING TRANSLATION REGULATORY FACTOR 2"/>
    <property type="match status" value="1"/>
</dbReference>
<keyword evidence="9" id="KW-0648">Protein biosynthesis</keyword>
<dbReference type="Proteomes" id="UP000188268">
    <property type="component" value="Unassembled WGS sequence"/>
</dbReference>
<keyword evidence="10" id="KW-1185">Reference proteome</keyword>
<dbReference type="SMART" id="SM00544">
    <property type="entry name" value="MA3"/>
    <property type="match status" value="3"/>
</dbReference>
<dbReference type="PROSITE" id="PS51366">
    <property type="entry name" value="MI"/>
    <property type="match status" value="3"/>
</dbReference>
<dbReference type="InterPro" id="IPR003891">
    <property type="entry name" value="Initiation_fac_eIF4g_MI"/>
</dbReference>
<dbReference type="GO" id="GO:0006417">
    <property type="term" value="P:regulation of translation"/>
    <property type="evidence" value="ECO:0007669"/>
    <property type="project" value="UniProtKB-KW"/>
</dbReference>
<evidence type="ECO:0000256" key="7">
    <source>
        <dbReference type="SAM" id="MobiDB-lite"/>
    </source>
</evidence>
<dbReference type="PANTHER" id="PTHR12626">
    <property type="entry name" value="PROGRAMMED CELL DEATH 4"/>
    <property type="match status" value="1"/>
</dbReference>
<reference evidence="9 10" key="1">
    <citation type="submission" date="2013-09" db="EMBL/GenBank/DDBJ databases">
        <title>Corchorus capsularis genome sequencing.</title>
        <authorList>
            <person name="Alam M."/>
            <person name="Haque M.S."/>
            <person name="Islam M.S."/>
            <person name="Emdad E.M."/>
            <person name="Islam M.M."/>
            <person name="Ahmed B."/>
            <person name="Halim A."/>
            <person name="Hossen Q.M.M."/>
            <person name="Hossain M.Z."/>
            <person name="Ahmed R."/>
            <person name="Khan M.M."/>
            <person name="Islam R."/>
            <person name="Rashid M.M."/>
            <person name="Khan S.A."/>
            <person name="Rahman M.S."/>
            <person name="Alam M."/>
        </authorList>
    </citation>
    <scope>NUCLEOTIDE SEQUENCE [LARGE SCALE GENOMIC DNA]</scope>
    <source>
        <strain evidence="10">cv. CVL-1</strain>
        <tissue evidence="9">Whole seedling</tissue>
    </source>
</reference>
<name>A0A1R3J381_COCAP</name>
<dbReference type="Gene3D" id="1.25.40.180">
    <property type="match status" value="4"/>
</dbReference>
<feature type="domain" description="MI" evidence="8">
    <location>
        <begin position="489"/>
        <end position="608"/>
    </location>
</feature>
<gene>
    <name evidence="9" type="ORF">CCACVL1_07975</name>
</gene>
<dbReference type="InterPro" id="IPR039778">
    <property type="entry name" value="PDCD4"/>
</dbReference>
<keyword evidence="9" id="KW-0396">Initiation factor</keyword>
<organism evidence="9 10">
    <name type="scientific">Corchorus capsularis</name>
    <name type="common">Jute</name>
    <dbReference type="NCBI Taxonomy" id="210143"/>
    <lineage>
        <taxon>Eukaryota</taxon>
        <taxon>Viridiplantae</taxon>
        <taxon>Streptophyta</taxon>
        <taxon>Embryophyta</taxon>
        <taxon>Tracheophyta</taxon>
        <taxon>Spermatophyta</taxon>
        <taxon>Magnoliopsida</taxon>
        <taxon>eudicotyledons</taxon>
        <taxon>Gunneridae</taxon>
        <taxon>Pentapetalae</taxon>
        <taxon>rosids</taxon>
        <taxon>malvids</taxon>
        <taxon>Malvales</taxon>
        <taxon>Malvaceae</taxon>
        <taxon>Grewioideae</taxon>
        <taxon>Apeibeae</taxon>
        <taxon>Corchorus</taxon>
    </lineage>
</organism>
<dbReference type="FunFam" id="1.25.40.180:FF:000009">
    <property type="entry name" value="programmed cell death protein 4"/>
    <property type="match status" value="1"/>
</dbReference>
<evidence type="ECO:0000313" key="9">
    <source>
        <dbReference type="EMBL" id="OMO89226.1"/>
    </source>
</evidence>
<accession>A0A1R3J381</accession>
<comment type="caution">
    <text evidence="9">The sequence shown here is derived from an EMBL/GenBank/DDBJ whole genome shotgun (WGS) entry which is preliminary data.</text>
</comment>
<dbReference type="Gramene" id="OMO89226">
    <property type="protein sequence ID" value="OMO89226"/>
    <property type="gene ID" value="CCACVL1_07975"/>
</dbReference>
<proteinExistence type="inferred from homology"/>
<protein>
    <submittedName>
        <fullName evidence="9">Initiation factor eIF-4 gamma, MA3</fullName>
    </submittedName>
</protein>
<feature type="domain" description="MI" evidence="8">
    <location>
        <begin position="282"/>
        <end position="403"/>
    </location>
</feature>
<dbReference type="GO" id="GO:0003743">
    <property type="term" value="F:translation initiation factor activity"/>
    <property type="evidence" value="ECO:0007669"/>
    <property type="project" value="UniProtKB-KW"/>
</dbReference>